<proteinExistence type="predicted"/>
<evidence type="ECO:0000313" key="1">
    <source>
        <dbReference type="EMBL" id="MBN1571566.1"/>
    </source>
</evidence>
<protein>
    <submittedName>
        <fullName evidence="1">Uncharacterized protein</fullName>
    </submittedName>
</protein>
<name>A0A9D8K8I3_9DELT</name>
<gene>
    <name evidence="1" type="ORF">JW984_00035</name>
</gene>
<evidence type="ECO:0000313" key="2">
    <source>
        <dbReference type="Proteomes" id="UP000809273"/>
    </source>
</evidence>
<dbReference type="Proteomes" id="UP000809273">
    <property type="component" value="Unassembled WGS sequence"/>
</dbReference>
<comment type="caution">
    <text evidence="1">The sequence shown here is derived from an EMBL/GenBank/DDBJ whole genome shotgun (WGS) entry which is preliminary data.</text>
</comment>
<dbReference type="AlphaFoldDB" id="A0A9D8K8I3"/>
<dbReference type="EMBL" id="JAFGIX010000001">
    <property type="protein sequence ID" value="MBN1571566.1"/>
    <property type="molecule type" value="Genomic_DNA"/>
</dbReference>
<organism evidence="1 2">
    <name type="scientific">Candidatus Zymogenus saltonus</name>
    <dbReference type="NCBI Taxonomy" id="2844893"/>
    <lineage>
        <taxon>Bacteria</taxon>
        <taxon>Deltaproteobacteria</taxon>
        <taxon>Candidatus Zymogenia</taxon>
        <taxon>Candidatus Zymogeniales</taxon>
        <taxon>Candidatus Zymogenaceae</taxon>
        <taxon>Candidatus Zymogenus</taxon>
    </lineage>
</organism>
<accession>A0A9D8K8I3</accession>
<reference evidence="1" key="2">
    <citation type="submission" date="2021-01" db="EMBL/GenBank/DDBJ databases">
        <authorList>
            <person name="Hahn C.R."/>
            <person name="Youssef N.H."/>
            <person name="Elshahed M."/>
        </authorList>
    </citation>
    <scope>NUCLEOTIDE SEQUENCE</scope>
    <source>
        <strain evidence="1">Zod_Metabat.24</strain>
    </source>
</reference>
<sequence length="53" mass="6564">MEKRKNFLDKTEKYKYKNTIIQSIFLMGSLAGWLSRMYREGIRDNEEEREEMR</sequence>
<reference evidence="1" key="1">
    <citation type="journal article" date="2021" name="Environ. Microbiol.">
        <title>Genomic characterization of three novel Desulfobacterota classes expand the metabolic and phylogenetic diversity of the phylum.</title>
        <authorList>
            <person name="Murphy C.L."/>
            <person name="Biggerstaff J."/>
            <person name="Eichhorn A."/>
            <person name="Ewing E."/>
            <person name="Shahan R."/>
            <person name="Soriano D."/>
            <person name="Stewart S."/>
            <person name="VanMol K."/>
            <person name="Walker R."/>
            <person name="Walters P."/>
            <person name="Elshahed M.S."/>
            <person name="Youssef N.H."/>
        </authorList>
    </citation>
    <scope>NUCLEOTIDE SEQUENCE</scope>
    <source>
        <strain evidence="1">Zod_Metabat.24</strain>
    </source>
</reference>